<dbReference type="EC" id="2.7.7.6" evidence="2 12"/>
<dbReference type="PROSITE" id="PS00466">
    <property type="entry name" value="ZF_TFIIS_1"/>
    <property type="match status" value="1"/>
</dbReference>
<evidence type="ECO:0000256" key="3">
    <source>
        <dbReference type="ARBA" id="ARBA00014911"/>
    </source>
</evidence>
<evidence type="ECO:0000256" key="6">
    <source>
        <dbReference type="ARBA" id="ARBA00022695"/>
    </source>
</evidence>
<evidence type="ECO:0000256" key="13">
    <source>
        <dbReference type="PROSITE-ProRule" id="PRU00472"/>
    </source>
</evidence>
<evidence type="ECO:0000256" key="11">
    <source>
        <dbReference type="ARBA" id="ARBA00048552"/>
    </source>
</evidence>
<dbReference type="Proteomes" id="UP000162522">
    <property type="component" value="Segment"/>
</dbReference>
<name>Q08FD8_DPV84</name>
<gene>
    <name evidence="16" type="ORF">DpV84gp043</name>
</gene>
<evidence type="ECO:0000256" key="14">
    <source>
        <dbReference type="SAM" id="MobiDB-lite"/>
    </source>
</evidence>
<evidence type="ECO:0000256" key="12">
    <source>
        <dbReference type="PIRNR" id="PIRNR000745"/>
    </source>
</evidence>
<dbReference type="Gene3D" id="2.20.25.10">
    <property type="match status" value="1"/>
</dbReference>
<reference evidence="16 17" key="1">
    <citation type="journal article" date="2005" name="J. Virol.">
        <title>Genome of deerpox virus.</title>
        <authorList>
            <person name="Afonso C.L."/>
            <person name="Delhon G."/>
            <person name="Tulman E.R."/>
            <person name="Lu Z."/>
            <person name="Zsak A."/>
            <person name="Becerra V.M."/>
            <person name="Zsak L."/>
            <person name="Kutish G.F."/>
            <person name="Rock D.L."/>
        </authorList>
    </citation>
    <scope>NUCLEOTIDE SEQUENCE [LARGE SCALE GENOMIC DNA]</scope>
    <source>
        <strain evidence="16">W-1170-84</strain>
    </source>
</reference>
<feature type="region of interest" description="Disordered" evidence="14">
    <location>
        <begin position="212"/>
        <end position="244"/>
    </location>
</feature>
<protein>
    <recommendedName>
        <fullName evidence="3 12">DNA-directed RNA polymerase 30 kDa polypeptide</fullName>
        <ecNumber evidence="2 12">2.7.7.6</ecNumber>
    </recommendedName>
</protein>
<dbReference type="InterPro" id="IPR001222">
    <property type="entry name" value="Znf_TFIIS"/>
</dbReference>
<dbReference type="GO" id="GO:0000428">
    <property type="term" value="C:DNA-directed RNA polymerase complex"/>
    <property type="evidence" value="ECO:0007669"/>
    <property type="project" value="UniProtKB-UniRule"/>
</dbReference>
<dbReference type="Pfam" id="PF01096">
    <property type="entry name" value="Zn_ribbon_TFIIS"/>
    <property type="match status" value="1"/>
</dbReference>
<dbReference type="GO" id="GO:0008270">
    <property type="term" value="F:zinc ion binding"/>
    <property type="evidence" value="ECO:0007669"/>
    <property type="project" value="UniProtKB-UniRule"/>
</dbReference>
<dbReference type="GO" id="GO:0006351">
    <property type="term" value="P:DNA-templated transcription"/>
    <property type="evidence" value="ECO:0007669"/>
    <property type="project" value="InterPro"/>
</dbReference>
<dbReference type="EMBL" id="AY689437">
    <property type="protein sequence ID" value="ABI99028.1"/>
    <property type="molecule type" value="Genomic_DNA"/>
</dbReference>
<feature type="compositionally biased region" description="Basic and acidic residues" evidence="14">
    <location>
        <begin position="214"/>
        <end position="223"/>
    </location>
</feature>
<evidence type="ECO:0000259" key="15">
    <source>
        <dbReference type="PROSITE" id="PS51133"/>
    </source>
</evidence>
<evidence type="ECO:0000256" key="2">
    <source>
        <dbReference type="ARBA" id="ARBA00012418"/>
    </source>
</evidence>
<evidence type="ECO:0000313" key="17">
    <source>
        <dbReference type="Proteomes" id="UP000162522"/>
    </source>
</evidence>
<keyword evidence="7" id="KW-0479">Metal-binding</keyword>
<dbReference type="SUPFAM" id="SSF57783">
    <property type="entry name" value="Zinc beta-ribbon"/>
    <property type="match status" value="1"/>
</dbReference>
<evidence type="ECO:0000256" key="4">
    <source>
        <dbReference type="ARBA" id="ARBA00022478"/>
    </source>
</evidence>
<keyword evidence="6 12" id="KW-0548">Nucleotidyltransferase</keyword>
<comment type="similarity">
    <text evidence="1 12">Belongs to the poxviridae DNA-directed RNA polymerase 30 kDa subunit family.</text>
</comment>
<evidence type="ECO:0000256" key="1">
    <source>
        <dbReference type="ARBA" id="ARBA00006144"/>
    </source>
</evidence>
<keyword evidence="10 12" id="KW-0804">Transcription</keyword>
<feature type="domain" description="TFIIS-type" evidence="15">
    <location>
        <begin position="154"/>
        <end position="194"/>
    </location>
</feature>
<evidence type="ECO:0000256" key="8">
    <source>
        <dbReference type="ARBA" id="ARBA00022771"/>
    </source>
</evidence>
<comment type="catalytic activity">
    <reaction evidence="11 12">
        <text>RNA(n) + a ribonucleoside 5'-triphosphate = RNA(n+1) + diphosphate</text>
        <dbReference type="Rhea" id="RHEA:21248"/>
        <dbReference type="Rhea" id="RHEA-COMP:14527"/>
        <dbReference type="Rhea" id="RHEA-COMP:17342"/>
        <dbReference type="ChEBI" id="CHEBI:33019"/>
        <dbReference type="ChEBI" id="CHEBI:61557"/>
        <dbReference type="ChEBI" id="CHEBI:140395"/>
        <dbReference type="EC" id="2.7.7.6"/>
    </reaction>
</comment>
<evidence type="ECO:0000256" key="7">
    <source>
        <dbReference type="ARBA" id="ARBA00022723"/>
    </source>
</evidence>
<dbReference type="InterPro" id="IPR009162">
    <property type="entry name" value="RNA_pol_30_chordopoxvir-type"/>
</dbReference>
<dbReference type="GO" id="GO:0003677">
    <property type="term" value="F:DNA binding"/>
    <property type="evidence" value="ECO:0007669"/>
    <property type="project" value="UniProtKB-UniRule"/>
</dbReference>
<dbReference type="PIRSF" id="PIRSF000745">
    <property type="entry name" value="VAC_RPO30"/>
    <property type="match status" value="1"/>
</dbReference>
<organism evidence="16 17">
    <name type="scientific">Deerpox virus (strain W-1170-84)</name>
    <name type="common">DPV</name>
    <dbReference type="NCBI Taxonomy" id="305676"/>
    <lineage>
        <taxon>Viruses</taxon>
        <taxon>Varidnaviria</taxon>
        <taxon>Bamfordvirae</taxon>
        <taxon>Nucleocytoviricota</taxon>
        <taxon>Pokkesviricetes</taxon>
        <taxon>Chitovirales</taxon>
        <taxon>Poxviridae</taxon>
        <taxon>Chordopoxvirinae</taxon>
        <taxon>Cervidpoxvirus</taxon>
        <taxon>Cervidpoxvirus muledeerpox</taxon>
        <taxon>Mule deerpox virus</taxon>
    </lineage>
</organism>
<feature type="compositionally biased region" description="Acidic residues" evidence="14">
    <location>
        <begin position="224"/>
        <end position="244"/>
    </location>
</feature>
<dbReference type="Pfam" id="PF12410">
    <property type="entry name" value="rpo30_N"/>
    <property type="match status" value="1"/>
</dbReference>
<keyword evidence="5 12" id="KW-0808">Transferase</keyword>
<proteinExistence type="inferred from homology"/>
<evidence type="ECO:0000256" key="9">
    <source>
        <dbReference type="ARBA" id="ARBA00022833"/>
    </source>
</evidence>
<keyword evidence="8 13" id="KW-0863">Zinc-finger</keyword>
<dbReference type="SMART" id="SM00440">
    <property type="entry name" value="ZnF_C2C2"/>
    <property type="match status" value="1"/>
</dbReference>
<evidence type="ECO:0000256" key="5">
    <source>
        <dbReference type="ARBA" id="ARBA00022679"/>
    </source>
</evidence>
<keyword evidence="9" id="KW-0862">Zinc</keyword>
<evidence type="ECO:0000256" key="10">
    <source>
        <dbReference type="ARBA" id="ARBA00023163"/>
    </source>
</evidence>
<dbReference type="InterPro" id="IPR024394">
    <property type="entry name" value="RNA_pol_30_chordopoxvir-type_N"/>
</dbReference>
<dbReference type="GO" id="GO:0003899">
    <property type="term" value="F:DNA-directed RNA polymerase activity"/>
    <property type="evidence" value="ECO:0007669"/>
    <property type="project" value="UniProtKB-EC"/>
</dbReference>
<evidence type="ECO:0000313" key="16">
    <source>
        <dbReference type="EMBL" id="ABI99028.1"/>
    </source>
</evidence>
<accession>Q08FD8</accession>
<sequence>MENLIPNECSYTNMISNKDIENIVKKYINDSNEINDLINWANINANKFQIRNIFNTKSNIEETKFEPKNNIGIEYSKDTKNKLSYRNKPLIETHTSVEYADICNMIRITNGTEKEVFRYLLYGIKCIKKGVSYNIDNLSDINNDDYFNVLDKKHNISCPTCKSKNTIPMMIQTRAADEPPLVMHTCRDCKNHFRPPKFKDLSKKDLNIKTMNIVKKEDVRDDDPSPESSETEDVNVDENGENIS</sequence>
<keyword evidence="4 12" id="KW-0240">DNA-directed RNA polymerase</keyword>
<organismHost>
    <name type="scientific">Odocoileus hemionus</name>
    <name type="common">Mule deer</name>
    <name type="synonym">Cervus hemionus</name>
    <dbReference type="NCBI Taxonomy" id="9872"/>
</organismHost>
<dbReference type="PROSITE" id="PS51133">
    <property type="entry name" value="ZF_TFIIS_2"/>
    <property type="match status" value="1"/>
</dbReference>